<dbReference type="EMBL" id="JBITGY010000003">
    <property type="protein sequence ID" value="MFI6497891.1"/>
    <property type="molecule type" value="Genomic_DNA"/>
</dbReference>
<dbReference type="PANTHER" id="PTHR43557">
    <property type="entry name" value="APOPTOSIS-INDUCING FACTOR 1"/>
    <property type="match status" value="1"/>
</dbReference>
<comment type="caution">
    <text evidence="7">The sequence shown here is derived from an EMBL/GenBank/DDBJ whole genome shotgun (WGS) entry which is preliminary data.</text>
</comment>
<dbReference type="Proteomes" id="UP001612741">
    <property type="component" value="Unassembled WGS sequence"/>
</dbReference>
<dbReference type="InterPro" id="IPR023753">
    <property type="entry name" value="FAD/NAD-binding_dom"/>
</dbReference>
<evidence type="ECO:0000259" key="5">
    <source>
        <dbReference type="Pfam" id="PF07992"/>
    </source>
</evidence>
<keyword evidence="2" id="KW-0285">Flavoprotein</keyword>
<comment type="cofactor">
    <cofactor evidence="1">
        <name>FAD</name>
        <dbReference type="ChEBI" id="CHEBI:57692"/>
    </cofactor>
</comment>
<accession>A0ABW7YQE3</accession>
<dbReference type="InterPro" id="IPR036188">
    <property type="entry name" value="FAD/NAD-bd_sf"/>
</dbReference>
<feature type="domain" description="Reductase C-terminal" evidence="6">
    <location>
        <begin position="307"/>
        <end position="374"/>
    </location>
</feature>
<evidence type="ECO:0000256" key="3">
    <source>
        <dbReference type="ARBA" id="ARBA00022827"/>
    </source>
</evidence>
<feature type="domain" description="FAD/NAD(P)-binding" evidence="5">
    <location>
        <begin position="1"/>
        <end position="288"/>
    </location>
</feature>
<evidence type="ECO:0000256" key="4">
    <source>
        <dbReference type="ARBA" id="ARBA00023002"/>
    </source>
</evidence>
<evidence type="ECO:0000256" key="1">
    <source>
        <dbReference type="ARBA" id="ARBA00001974"/>
    </source>
</evidence>
<dbReference type="SUPFAM" id="SSF51905">
    <property type="entry name" value="FAD/NAD(P)-binding domain"/>
    <property type="match status" value="2"/>
</dbReference>
<name>A0ABW7YQE3_9ACTN</name>
<gene>
    <name evidence="7" type="ORF">ACIBG2_10925</name>
</gene>
<protein>
    <submittedName>
        <fullName evidence="7">NAD(P)/FAD-dependent oxidoreductase</fullName>
    </submittedName>
</protein>
<sequence length="402" mass="42742">MSVVVIGTGHAGVAVAAELRAAGFAGSITLLGEEAEPPYERPPLSKTGRCVPLRPDAFYERHAIEVVLGARVVRIDRSGRELRLASGARLPYRNLILATGARPRRLRLPGEGLSRVLELRSLADARLLDQRLRPGLRLVVVGGGYLGLEVAARAQGLGCRVTVIEAGRRLLPRVAGEALAEHLRVRHASAGITVVTGARVIGLPPGRVELAGRPAVRCDAVLVAAGAEPRAELAAAAGLGCEDGILVDRRGRTGDPAVHALGDVTRRPVMGYGEALRLESVPSALEQARAVAADLCGLPERPGEVPWFWSDQHELKVRTAGLPGGAQIVTRADGDALAVFHVRDGIVRAVETVNAAREFAEGKRLIGERVRVTEFQEEFRKAALPGRCRMASSPHSESAQIQ</sequence>
<dbReference type="Pfam" id="PF14759">
    <property type="entry name" value="Reductase_C"/>
    <property type="match status" value="1"/>
</dbReference>
<reference evidence="7 8" key="1">
    <citation type="submission" date="2024-10" db="EMBL/GenBank/DDBJ databases">
        <title>The Natural Products Discovery Center: Release of the First 8490 Sequenced Strains for Exploring Actinobacteria Biosynthetic Diversity.</title>
        <authorList>
            <person name="Kalkreuter E."/>
            <person name="Kautsar S.A."/>
            <person name="Yang D."/>
            <person name="Bader C.D."/>
            <person name="Teijaro C.N."/>
            <person name="Fluegel L."/>
            <person name="Davis C.M."/>
            <person name="Simpson J.R."/>
            <person name="Lauterbach L."/>
            <person name="Steele A.D."/>
            <person name="Gui C."/>
            <person name="Meng S."/>
            <person name="Li G."/>
            <person name="Viehrig K."/>
            <person name="Ye F."/>
            <person name="Su P."/>
            <person name="Kiefer A.F."/>
            <person name="Nichols A."/>
            <person name="Cepeda A.J."/>
            <person name="Yan W."/>
            <person name="Fan B."/>
            <person name="Jiang Y."/>
            <person name="Adhikari A."/>
            <person name="Zheng C.-J."/>
            <person name="Schuster L."/>
            <person name="Cowan T.M."/>
            <person name="Smanski M.J."/>
            <person name="Chevrette M.G."/>
            <person name="De Carvalho L.P.S."/>
            <person name="Shen B."/>
        </authorList>
    </citation>
    <scope>NUCLEOTIDE SEQUENCE [LARGE SCALE GENOMIC DNA]</scope>
    <source>
        <strain evidence="7 8">NPDC050545</strain>
    </source>
</reference>
<keyword evidence="8" id="KW-1185">Reference proteome</keyword>
<evidence type="ECO:0000259" key="6">
    <source>
        <dbReference type="Pfam" id="PF14759"/>
    </source>
</evidence>
<dbReference type="PRINTS" id="PR00368">
    <property type="entry name" value="FADPNR"/>
</dbReference>
<organism evidence="7 8">
    <name type="scientific">Nonomuraea typhae</name>
    <dbReference type="NCBI Taxonomy" id="2603600"/>
    <lineage>
        <taxon>Bacteria</taxon>
        <taxon>Bacillati</taxon>
        <taxon>Actinomycetota</taxon>
        <taxon>Actinomycetes</taxon>
        <taxon>Streptosporangiales</taxon>
        <taxon>Streptosporangiaceae</taxon>
        <taxon>Nonomuraea</taxon>
    </lineage>
</organism>
<dbReference type="PANTHER" id="PTHR43557:SF2">
    <property type="entry name" value="RIESKE DOMAIN-CONTAINING PROTEIN-RELATED"/>
    <property type="match status" value="1"/>
</dbReference>
<evidence type="ECO:0000256" key="2">
    <source>
        <dbReference type="ARBA" id="ARBA00022630"/>
    </source>
</evidence>
<dbReference type="InterPro" id="IPR028202">
    <property type="entry name" value="Reductase_C"/>
</dbReference>
<dbReference type="Gene3D" id="3.50.50.60">
    <property type="entry name" value="FAD/NAD(P)-binding domain"/>
    <property type="match status" value="2"/>
</dbReference>
<dbReference type="PRINTS" id="PR00469">
    <property type="entry name" value="PNDRDTASEII"/>
</dbReference>
<dbReference type="Gene3D" id="3.30.390.30">
    <property type="match status" value="1"/>
</dbReference>
<dbReference type="RefSeq" id="WP_397081122.1">
    <property type="nucleotide sequence ID" value="NZ_JBITGY010000003.1"/>
</dbReference>
<keyword evidence="4" id="KW-0560">Oxidoreductase</keyword>
<evidence type="ECO:0000313" key="8">
    <source>
        <dbReference type="Proteomes" id="UP001612741"/>
    </source>
</evidence>
<evidence type="ECO:0000313" key="7">
    <source>
        <dbReference type="EMBL" id="MFI6497891.1"/>
    </source>
</evidence>
<proteinExistence type="predicted"/>
<dbReference type="InterPro" id="IPR016156">
    <property type="entry name" value="FAD/NAD-linked_Rdtase_dimer_sf"/>
</dbReference>
<dbReference type="Pfam" id="PF07992">
    <property type="entry name" value="Pyr_redox_2"/>
    <property type="match status" value="1"/>
</dbReference>
<dbReference type="SUPFAM" id="SSF55424">
    <property type="entry name" value="FAD/NAD-linked reductases, dimerisation (C-terminal) domain"/>
    <property type="match status" value="1"/>
</dbReference>
<keyword evidence="3" id="KW-0274">FAD</keyword>
<dbReference type="InterPro" id="IPR050446">
    <property type="entry name" value="FAD-oxidoreductase/Apoptosis"/>
</dbReference>